<dbReference type="Proteomes" id="UP001213979">
    <property type="component" value="Unassembled WGS sequence"/>
</dbReference>
<evidence type="ECO:0000313" key="3">
    <source>
        <dbReference type="EMBL" id="MED5051425.1"/>
    </source>
</evidence>
<name>A0ABD5ISZ2_9BACL</name>
<comment type="caution">
    <text evidence="3">The sequence shown here is derived from an EMBL/GenBank/DDBJ whole genome shotgun (WGS) entry which is preliminary data.</text>
</comment>
<evidence type="ECO:0000313" key="5">
    <source>
        <dbReference type="Proteomes" id="UP001339962"/>
    </source>
</evidence>
<gene>
    <name evidence="3" type="ORF">P9850_06065</name>
    <name evidence="2" type="ORF">PNH38_08025</name>
</gene>
<dbReference type="RefSeq" id="WP_044746003.1">
    <property type="nucleotide sequence ID" value="NZ_JACIDF010000006.1"/>
</dbReference>
<dbReference type="Proteomes" id="UP001339962">
    <property type="component" value="Unassembled WGS sequence"/>
</dbReference>
<dbReference type="EMBL" id="JAQOTG010000005">
    <property type="protein sequence ID" value="MDE8563829.1"/>
    <property type="molecule type" value="Genomic_DNA"/>
</dbReference>
<evidence type="ECO:0000313" key="4">
    <source>
        <dbReference type="Proteomes" id="UP001213979"/>
    </source>
</evidence>
<keyword evidence="4" id="KW-1185">Reference proteome</keyword>
<evidence type="ECO:0000313" key="2">
    <source>
        <dbReference type="EMBL" id="MDE8563829.1"/>
    </source>
</evidence>
<accession>A0ABD5ISZ2</accession>
<dbReference type="EMBL" id="JARTLI010000005">
    <property type="protein sequence ID" value="MED5051425.1"/>
    <property type="molecule type" value="Genomic_DNA"/>
</dbReference>
<protein>
    <submittedName>
        <fullName evidence="3">Uncharacterized protein</fullName>
    </submittedName>
</protein>
<organism evidence="3 5">
    <name type="scientific">Anoxybacteroides rupiense</name>
    <dbReference type="NCBI Taxonomy" id="311460"/>
    <lineage>
        <taxon>Bacteria</taxon>
        <taxon>Bacillati</taxon>
        <taxon>Bacillota</taxon>
        <taxon>Bacilli</taxon>
        <taxon>Bacillales</taxon>
        <taxon>Anoxybacillaceae</taxon>
        <taxon>Anoxybacteroides</taxon>
    </lineage>
</organism>
<sequence length="59" mass="6532">MDKNKKGGEDLKRQQEPPTVAPGIDDDEELRQKASKEEIARGDYTKVVTLALDEVDSSS</sequence>
<feature type="region of interest" description="Disordered" evidence="1">
    <location>
        <begin position="1"/>
        <end position="37"/>
    </location>
</feature>
<dbReference type="AlphaFoldDB" id="A0ABD5ISZ2"/>
<reference evidence="2 4" key="1">
    <citation type="submission" date="2023-01" db="EMBL/GenBank/DDBJ databases">
        <title>Genome-based reclassification of Anoxybacillus geothermalis as a later heterotypic synonym of Anoxybacillus rupiensis.</title>
        <authorList>
            <person name="Inan Bektas K."/>
            <person name="Canakci S."/>
            <person name="Belduz A.A."/>
            <person name="Guler H.H."/>
        </authorList>
    </citation>
    <scope>NUCLEOTIDE SEQUENCE [LARGE SCALE GENOMIC DNA]</scope>
    <source>
        <strain evidence="2 4">DSM 17127</strain>
    </source>
</reference>
<evidence type="ECO:0000256" key="1">
    <source>
        <dbReference type="SAM" id="MobiDB-lite"/>
    </source>
</evidence>
<reference evidence="3 5" key="2">
    <citation type="submission" date="2023-03" db="EMBL/GenBank/DDBJ databases">
        <title>Bacillus Genome Sequencing.</title>
        <authorList>
            <person name="Dunlap C."/>
        </authorList>
    </citation>
    <scope>NUCLEOTIDE SEQUENCE [LARGE SCALE GENOMIC DNA]</scope>
    <source>
        <strain evidence="3 5">NRS-38</strain>
    </source>
</reference>
<proteinExistence type="predicted"/>
<feature type="compositionally biased region" description="Basic and acidic residues" evidence="1">
    <location>
        <begin position="1"/>
        <end position="15"/>
    </location>
</feature>